<dbReference type="Gene3D" id="1.10.3720.10">
    <property type="entry name" value="MetI-like"/>
    <property type="match status" value="1"/>
</dbReference>
<evidence type="ECO:0000256" key="7">
    <source>
        <dbReference type="RuleBase" id="RU363032"/>
    </source>
</evidence>
<dbReference type="CDD" id="cd06261">
    <property type="entry name" value="TM_PBP2"/>
    <property type="match status" value="1"/>
</dbReference>
<organism evidence="9 10">
    <name type="scientific">Pontivivens marinum</name>
    <dbReference type="NCBI Taxonomy" id="1690039"/>
    <lineage>
        <taxon>Bacteria</taxon>
        <taxon>Pseudomonadati</taxon>
        <taxon>Pseudomonadota</taxon>
        <taxon>Alphaproteobacteria</taxon>
        <taxon>Rhodobacterales</taxon>
        <taxon>Paracoccaceae</taxon>
        <taxon>Pontivivens</taxon>
    </lineage>
</organism>
<comment type="subcellular location">
    <subcellularLocation>
        <location evidence="1 7">Cell membrane</location>
        <topology evidence="1 7">Multi-pass membrane protein</topology>
    </subcellularLocation>
</comment>
<dbReference type="InterPro" id="IPR045621">
    <property type="entry name" value="BPD_transp_1_N"/>
</dbReference>
<evidence type="ECO:0000256" key="2">
    <source>
        <dbReference type="ARBA" id="ARBA00022448"/>
    </source>
</evidence>
<dbReference type="Proteomes" id="UP000220034">
    <property type="component" value="Unassembled WGS sequence"/>
</dbReference>
<dbReference type="RefSeq" id="WP_097929874.1">
    <property type="nucleotide sequence ID" value="NZ_OCTN01000004.1"/>
</dbReference>
<keyword evidence="6 7" id="KW-0472">Membrane</keyword>
<feature type="transmembrane region" description="Helical" evidence="7">
    <location>
        <begin position="142"/>
        <end position="165"/>
    </location>
</feature>
<dbReference type="PANTHER" id="PTHR43163">
    <property type="entry name" value="DIPEPTIDE TRANSPORT SYSTEM PERMEASE PROTEIN DPPB-RELATED"/>
    <property type="match status" value="1"/>
</dbReference>
<keyword evidence="3" id="KW-1003">Cell membrane</keyword>
<keyword evidence="10" id="KW-1185">Reference proteome</keyword>
<feature type="transmembrane region" description="Helical" evidence="7">
    <location>
        <begin position="289"/>
        <end position="308"/>
    </location>
</feature>
<dbReference type="GO" id="GO:0055085">
    <property type="term" value="P:transmembrane transport"/>
    <property type="evidence" value="ECO:0007669"/>
    <property type="project" value="InterPro"/>
</dbReference>
<feature type="domain" description="ABC transmembrane type-1" evidence="8">
    <location>
        <begin position="94"/>
        <end position="308"/>
    </location>
</feature>
<evidence type="ECO:0000256" key="6">
    <source>
        <dbReference type="ARBA" id="ARBA00023136"/>
    </source>
</evidence>
<evidence type="ECO:0000256" key="1">
    <source>
        <dbReference type="ARBA" id="ARBA00004651"/>
    </source>
</evidence>
<dbReference type="InterPro" id="IPR000515">
    <property type="entry name" value="MetI-like"/>
</dbReference>
<dbReference type="GO" id="GO:0005886">
    <property type="term" value="C:plasma membrane"/>
    <property type="evidence" value="ECO:0007669"/>
    <property type="project" value="UniProtKB-SubCell"/>
</dbReference>
<evidence type="ECO:0000256" key="3">
    <source>
        <dbReference type="ARBA" id="ARBA00022475"/>
    </source>
</evidence>
<keyword evidence="5 7" id="KW-1133">Transmembrane helix</keyword>
<dbReference type="InterPro" id="IPR035906">
    <property type="entry name" value="MetI-like_sf"/>
</dbReference>
<dbReference type="PROSITE" id="PS50928">
    <property type="entry name" value="ABC_TM1"/>
    <property type="match status" value="1"/>
</dbReference>
<keyword evidence="4 7" id="KW-0812">Transmembrane</keyword>
<accession>A0A2C9CSS4</accession>
<dbReference type="SUPFAM" id="SSF161098">
    <property type="entry name" value="MetI-like"/>
    <property type="match status" value="1"/>
</dbReference>
<reference evidence="10" key="1">
    <citation type="submission" date="2017-09" db="EMBL/GenBank/DDBJ databases">
        <authorList>
            <person name="Varghese N."/>
            <person name="Submissions S."/>
        </authorList>
    </citation>
    <scope>NUCLEOTIDE SEQUENCE [LARGE SCALE GENOMIC DNA]</scope>
    <source>
        <strain evidence="10">C7</strain>
    </source>
</reference>
<feature type="transmembrane region" description="Helical" evidence="7">
    <location>
        <begin position="185"/>
        <end position="207"/>
    </location>
</feature>
<dbReference type="EMBL" id="OCTN01000004">
    <property type="protein sequence ID" value="SOH94307.1"/>
    <property type="molecule type" value="Genomic_DNA"/>
</dbReference>
<dbReference type="Pfam" id="PF19300">
    <property type="entry name" value="BPD_transp_1_N"/>
    <property type="match status" value="1"/>
</dbReference>
<feature type="transmembrane region" description="Helical" evidence="7">
    <location>
        <begin position="7"/>
        <end position="26"/>
    </location>
</feature>
<protein>
    <submittedName>
        <fullName evidence="9">Peptide/nickel transport system permease protein</fullName>
    </submittedName>
</protein>
<name>A0A2C9CSS4_9RHOB</name>
<feature type="transmembrane region" description="Helical" evidence="7">
    <location>
        <begin position="98"/>
        <end position="121"/>
    </location>
</feature>
<evidence type="ECO:0000313" key="9">
    <source>
        <dbReference type="EMBL" id="SOH94307.1"/>
    </source>
</evidence>
<evidence type="ECO:0000256" key="5">
    <source>
        <dbReference type="ARBA" id="ARBA00022989"/>
    </source>
</evidence>
<dbReference type="Pfam" id="PF00528">
    <property type="entry name" value="BPD_transp_1"/>
    <property type="match status" value="1"/>
</dbReference>
<dbReference type="OrthoDB" id="9807402at2"/>
<evidence type="ECO:0000313" key="10">
    <source>
        <dbReference type="Proteomes" id="UP000220034"/>
    </source>
</evidence>
<dbReference type="PANTHER" id="PTHR43163:SF6">
    <property type="entry name" value="DIPEPTIDE TRANSPORT SYSTEM PERMEASE PROTEIN DPPB-RELATED"/>
    <property type="match status" value="1"/>
</dbReference>
<evidence type="ECO:0000256" key="4">
    <source>
        <dbReference type="ARBA" id="ARBA00022692"/>
    </source>
</evidence>
<proteinExistence type="inferred from homology"/>
<gene>
    <name evidence="9" type="ORF">SAMN06273572_1045</name>
</gene>
<sequence>MKYVMSRLLYAILVLWIVGTILFFMFRLMPGSPLAAFIDQTTTLEQQQALIARFGLDKSLFQQYTIFLQNALQGDLGQSFFHRRPVTEVVMEALPNTVILTLSGLVVAYIFGVLAGAYLAWRRGSTVEGIGIPLALATRAAPEFWLGMVMLAFFSFYLGWFPAGGANSVGLEYDSEWTRIFSVDYLHHLTLPVLTLAIYLQGLPLLLMRSNMIEILQEEFITMSKMKGLGSRTIVLNHAARNAMLPVATAFALGIGSAIGGNVVVETIFSWPGIGRLLVNAVSASDYPLAQGAFMIITAVLVAMNFVADMTYHLLDPRIRHAASN</sequence>
<keyword evidence="2 7" id="KW-0813">Transport</keyword>
<feature type="transmembrane region" description="Helical" evidence="7">
    <location>
        <begin position="247"/>
        <end position="269"/>
    </location>
</feature>
<dbReference type="AlphaFoldDB" id="A0A2C9CSS4"/>
<evidence type="ECO:0000259" key="8">
    <source>
        <dbReference type="PROSITE" id="PS50928"/>
    </source>
</evidence>
<comment type="similarity">
    <text evidence="7">Belongs to the binding-protein-dependent transport system permease family.</text>
</comment>